<gene>
    <name evidence="13" type="ORF">BE04_17485</name>
</gene>
<dbReference type="SMART" id="SM00028">
    <property type="entry name" value="TPR"/>
    <property type="match status" value="7"/>
</dbReference>
<dbReference type="PROSITE" id="PS50005">
    <property type="entry name" value="TPR"/>
    <property type="match status" value="2"/>
</dbReference>
<comment type="subcellular location">
    <subcellularLocation>
        <location evidence="1">Cytoplasm</location>
        <location evidence="1">Cytoskeleton</location>
    </subcellularLocation>
</comment>
<evidence type="ECO:0000313" key="13">
    <source>
        <dbReference type="EMBL" id="KYF60239.1"/>
    </source>
</evidence>
<keyword evidence="3" id="KW-0963">Cytoplasm</keyword>
<dbReference type="Pfam" id="PF13424">
    <property type="entry name" value="TPR_12"/>
    <property type="match status" value="3"/>
</dbReference>
<dbReference type="AlphaFoldDB" id="A0A150PX01"/>
<dbReference type="GO" id="GO:0005737">
    <property type="term" value="C:cytoplasm"/>
    <property type="evidence" value="ECO:0007669"/>
    <property type="project" value="TreeGrafter"/>
</dbReference>
<dbReference type="PRINTS" id="PR00381">
    <property type="entry name" value="KINESINLIGHT"/>
</dbReference>
<dbReference type="GO" id="GO:0005874">
    <property type="term" value="C:microtubule"/>
    <property type="evidence" value="ECO:0007669"/>
    <property type="project" value="UniProtKB-KW"/>
</dbReference>
<sequence>MTAEADARKAQGRYEGAIPLLKRALALYENVLGTNHPTVAKALSNLGVLHRERGDYAQAEQLHRRALAMREKALGPDHPVVASSLNDLSVLYRTKGDYARAESLAERALALREKALGPDHPDVAQSLATLAVLCGDKGDYARSESLHQRALAIREEALGGGHPDVALSLNDLAALYRAKRDYAQAELLSERALAIQEKALPPDHPAVALALNNVAVLYGKRGDYARAEPMHQRALAIQRKVLAPDHPDVAQTFHFLASLYLDKGDYARAEALSERALAIRKKALGPSHPDVAQSLSHLAALHIAQSRIDEAVATAGLATDIQDRNAAAVLATGSEDQKRSYMSTLVDQTHLAIALHIQHAPATLDAARLALTVLFRRKGRVLDAMTGNFASLRLSRDPGDGALIARLTSVYSQLAAEVSRGPQNAPPAQYRERLAALEQQREALEAEVGKRSASFRAEQKPVLLPDVQAAIPEGAALVEIAQYRPYHLRPDTRSGHWGAPRYVAYVLGPGGDPAFTDLGEAAPLEAAVDALRRALADHDLTHDPRPAARDLDRLLMDPVRKLLGDTRWVFLSLDGPLHLVPFGALVDEEGQYLVERYLFSYLTTGRDLLRFEDRKAASREPPLILANPAFDESSAPPAPEATHRGVRSIDMVTQRLLPLQGTTAEARTIAEFFPESRVLLGAHATEEAVKAVQGPLLLHLATHGFFLPEQPVPAALLTTPGHSPTLAELAALRQRENPLLRSGIALAGFNRRRSGSDDGVLTALETAGIDLHGTRLVVLSTCESGLGEATSGEGVYGLRRALTMAGSETQVMSLWQVDSGRTRELMQAYYQRLAGGAGRSQAMRDVQLAMRAEPSTAHPNLWASFIVSGDWRRMETQVRSPEAGKVAKGARGCACEQTGGEPHAHGAWLAALLGFLVAARRRRSPRA</sequence>
<dbReference type="GO" id="GO:0005871">
    <property type="term" value="C:kinesin complex"/>
    <property type="evidence" value="ECO:0007669"/>
    <property type="project" value="InterPro"/>
</dbReference>
<evidence type="ECO:0000256" key="8">
    <source>
        <dbReference type="ARBA" id="ARBA00023175"/>
    </source>
</evidence>
<evidence type="ECO:0000256" key="1">
    <source>
        <dbReference type="ARBA" id="ARBA00004245"/>
    </source>
</evidence>
<keyword evidence="5" id="KW-0677">Repeat</keyword>
<evidence type="ECO:0000256" key="2">
    <source>
        <dbReference type="ARBA" id="ARBA00009622"/>
    </source>
</evidence>
<keyword evidence="7 11" id="KW-0175">Coiled coil</keyword>
<dbReference type="Proteomes" id="UP000075604">
    <property type="component" value="Unassembled WGS sequence"/>
</dbReference>
<feature type="repeat" description="TPR" evidence="10">
    <location>
        <begin position="40"/>
        <end position="73"/>
    </location>
</feature>
<dbReference type="Pfam" id="PF13374">
    <property type="entry name" value="TPR_10"/>
    <property type="match status" value="1"/>
</dbReference>
<protein>
    <recommendedName>
        <fullName evidence="12">CHAT domain-containing protein</fullName>
    </recommendedName>
</protein>
<keyword evidence="4" id="KW-0493">Microtubule</keyword>
<dbReference type="PANTHER" id="PTHR45783:SF3">
    <property type="entry name" value="KINESIN LIGHT CHAIN"/>
    <property type="match status" value="1"/>
</dbReference>
<keyword evidence="6 10" id="KW-0802">TPR repeat</keyword>
<dbReference type="InterPro" id="IPR011990">
    <property type="entry name" value="TPR-like_helical_dom_sf"/>
</dbReference>
<evidence type="ECO:0000256" key="4">
    <source>
        <dbReference type="ARBA" id="ARBA00022701"/>
    </source>
</evidence>
<dbReference type="EMBL" id="JELX01001005">
    <property type="protein sequence ID" value="KYF60239.1"/>
    <property type="molecule type" value="Genomic_DNA"/>
</dbReference>
<dbReference type="PANTHER" id="PTHR45783">
    <property type="entry name" value="KINESIN LIGHT CHAIN"/>
    <property type="match status" value="1"/>
</dbReference>
<evidence type="ECO:0000313" key="14">
    <source>
        <dbReference type="Proteomes" id="UP000075604"/>
    </source>
</evidence>
<dbReference type="InterPro" id="IPR019734">
    <property type="entry name" value="TPR_rpt"/>
</dbReference>
<comment type="similarity">
    <text evidence="2">Belongs to the kinesin light chain family.</text>
</comment>
<dbReference type="SUPFAM" id="SSF81901">
    <property type="entry name" value="HCP-like"/>
    <property type="match status" value="1"/>
</dbReference>
<accession>A0A150PX01</accession>
<reference evidence="13 14" key="1">
    <citation type="submission" date="2014-02" db="EMBL/GenBank/DDBJ databases">
        <title>The small core and large imbalanced accessory genome model reveals a collaborative survival strategy of Sorangium cellulosum strains in nature.</title>
        <authorList>
            <person name="Han K."/>
            <person name="Peng R."/>
            <person name="Blom J."/>
            <person name="Li Y.-Z."/>
        </authorList>
    </citation>
    <scope>NUCLEOTIDE SEQUENCE [LARGE SCALE GENOMIC DNA]</scope>
    <source>
        <strain evidence="13 14">So0157-18</strain>
    </source>
</reference>
<dbReference type="InterPro" id="IPR024983">
    <property type="entry name" value="CHAT_dom"/>
</dbReference>
<proteinExistence type="inferred from homology"/>
<keyword evidence="9" id="KW-0206">Cytoskeleton</keyword>
<evidence type="ECO:0000256" key="3">
    <source>
        <dbReference type="ARBA" id="ARBA00022490"/>
    </source>
</evidence>
<evidence type="ECO:0000256" key="10">
    <source>
        <dbReference type="PROSITE-ProRule" id="PRU00339"/>
    </source>
</evidence>
<feature type="domain" description="CHAT" evidence="12">
    <location>
        <begin position="546"/>
        <end position="870"/>
    </location>
</feature>
<dbReference type="InterPro" id="IPR002151">
    <property type="entry name" value="Kinesin_light"/>
</dbReference>
<evidence type="ECO:0000259" key="12">
    <source>
        <dbReference type="Pfam" id="PF12770"/>
    </source>
</evidence>
<feature type="repeat" description="TPR" evidence="10">
    <location>
        <begin position="82"/>
        <end position="115"/>
    </location>
</feature>
<dbReference type="Gene3D" id="1.25.40.10">
    <property type="entry name" value="Tetratricopeptide repeat domain"/>
    <property type="match status" value="3"/>
</dbReference>
<evidence type="ECO:0000256" key="5">
    <source>
        <dbReference type="ARBA" id="ARBA00022737"/>
    </source>
</evidence>
<evidence type="ECO:0000256" key="7">
    <source>
        <dbReference type="ARBA" id="ARBA00023054"/>
    </source>
</evidence>
<name>A0A150PX01_SORCE</name>
<feature type="coiled-coil region" evidence="11">
    <location>
        <begin position="427"/>
        <end position="454"/>
    </location>
</feature>
<organism evidence="13 14">
    <name type="scientific">Sorangium cellulosum</name>
    <name type="common">Polyangium cellulosum</name>
    <dbReference type="NCBI Taxonomy" id="56"/>
    <lineage>
        <taxon>Bacteria</taxon>
        <taxon>Pseudomonadati</taxon>
        <taxon>Myxococcota</taxon>
        <taxon>Polyangia</taxon>
        <taxon>Polyangiales</taxon>
        <taxon>Polyangiaceae</taxon>
        <taxon>Sorangium</taxon>
    </lineage>
</organism>
<evidence type="ECO:0000256" key="6">
    <source>
        <dbReference type="ARBA" id="ARBA00022803"/>
    </source>
</evidence>
<dbReference type="GO" id="GO:0007018">
    <property type="term" value="P:microtubule-based movement"/>
    <property type="evidence" value="ECO:0007669"/>
    <property type="project" value="TreeGrafter"/>
</dbReference>
<evidence type="ECO:0000256" key="11">
    <source>
        <dbReference type="SAM" id="Coils"/>
    </source>
</evidence>
<keyword evidence="8" id="KW-0505">Motor protein</keyword>
<evidence type="ECO:0000256" key="9">
    <source>
        <dbReference type="ARBA" id="ARBA00023212"/>
    </source>
</evidence>
<comment type="caution">
    <text evidence="13">The sequence shown here is derived from an EMBL/GenBank/DDBJ whole genome shotgun (WGS) entry which is preliminary data.</text>
</comment>
<dbReference type="Pfam" id="PF12770">
    <property type="entry name" value="CHAT"/>
    <property type="match status" value="1"/>
</dbReference>
<dbReference type="GO" id="GO:0019894">
    <property type="term" value="F:kinesin binding"/>
    <property type="evidence" value="ECO:0007669"/>
    <property type="project" value="TreeGrafter"/>
</dbReference>